<sequence length="327" mass="37351">MVITFYLGSAYGYSSGLFDSLKSSNMLYESPIIISKTHSPFRKKTEVAIEKYTRELVPLKCKNFHECDVGLQQLHIIISGPPGSYEENNSHSSIWRQSVRTVQRLLDDLSSLRTIISIWIPSNKGIFGFARHFRKQGEDVPLFGKLCEKSSQLIWELDFLPVVPKLTKEVKTLVEYIERDMAESSGVIGIISFENFPSLNLPGSIPVYVSIISNDVLPNQSINVDKKFYNDETGFMNALSEIVRKDPGTVLLEEKKDEPRVVEQRKIIQWSLWTQNFSRSDKTNCFTHESDLFFRQKITNARDGALTQLETALHPIKMGELGLENFF</sequence>
<name>E4WZ97_OIKDI</name>
<dbReference type="InParanoid" id="E4WZ97"/>
<proteinExistence type="predicted"/>
<evidence type="ECO:0000313" key="2">
    <source>
        <dbReference type="Proteomes" id="UP000001307"/>
    </source>
</evidence>
<reference evidence="1 2" key="1">
    <citation type="journal article" date="2010" name="Science">
        <title>Plasticity of animal genome architecture unmasked by rapid evolution of a pelagic tunicate.</title>
        <authorList>
            <person name="Denoeud F."/>
            <person name="Henriet S."/>
            <person name="Mungpakdee S."/>
            <person name="Aury J.M."/>
            <person name="Da Silva C."/>
            <person name="Brinkmann H."/>
            <person name="Mikhaleva J."/>
            <person name="Olsen L.C."/>
            <person name="Jubin C."/>
            <person name="Canestro C."/>
            <person name="Bouquet J.M."/>
            <person name="Danks G."/>
            <person name="Poulain J."/>
            <person name="Campsteijn C."/>
            <person name="Adamski M."/>
            <person name="Cross I."/>
            <person name="Yadetie F."/>
            <person name="Muffato M."/>
            <person name="Louis A."/>
            <person name="Butcher S."/>
            <person name="Tsagkogeorga G."/>
            <person name="Konrad A."/>
            <person name="Singh S."/>
            <person name="Jensen M.F."/>
            <person name="Cong E.H."/>
            <person name="Eikeseth-Otteraa H."/>
            <person name="Noel B."/>
            <person name="Anthouard V."/>
            <person name="Porcel B.M."/>
            <person name="Kachouri-Lafond R."/>
            <person name="Nishino A."/>
            <person name="Ugolini M."/>
            <person name="Chourrout P."/>
            <person name="Nishida H."/>
            <person name="Aasland R."/>
            <person name="Huzurbazar S."/>
            <person name="Westhof E."/>
            <person name="Delsuc F."/>
            <person name="Lehrach H."/>
            <person name="Reinhardt R."/>
            <person name="Weissenbach J."/>
            <person name="Roy S.W."/>
            <person name="Artiguenave F."/>
            <person name="Postlethwait J.H."/>
            <person name="Manak J.R."/>
            <person name="Thompson E.M."/>
            <person name="Jaillon O."/>
            <person name="Du Pasquier L."/>
            <person name="Boudinot P."/>
            <person name="Liberles D.A."/>
            <person name="Volff J.N."/>
            <person name="Philippe H."/>
            <person name="Lenhard B."/>
            <person name="Roest Crollius H."/>
            <person name="Wincker P."/>
            <person name="Chourrout D."/>
        </authorList>
    </citation>
    <scope>NUCLEOTIDE SEQUENCE [LARGE SCALE GENOMIC DNA]</scope>
</reference>
<protein>
    <submittedName>
        <fullName evidence="1">Uncharacterized protein</fullName>
    </submittedName>
</protein>
<evidence type="ECO:0000313" key="1">
    <source>
        <dbReference type="EMBL" id="CBY22492.1"/>
    </source>
</evidence>
<dbReference type="Proteomes" id="UP000001307">
    <property type="component" value="Unassembled WGS sequence"/>
</dbReference>
<dbReference type="AlphaFoldDB" id="E4WZ97"/>
<keyword evidence="2" id="KW-1185">Reference proteome</keyword>
<organism evidence="1 2">
    <name type="scientific">Oikopleura dioica</name>
    <name type="common">Tunicate</name>
    <dbReference type="NCBI Taxonomy" id="34765"/>
    <lineage>
        <taxon>Eukaryota</taxon>
        <taxon>Metazoa</taxon>
        <taxon>Chordata</taxon>
        <taxon>Tunicata</taxon>
        <taxon>Appendicularia</taxon>
        <taxon>Copelata</taxon>
        <taxon>Oikopleuridae</taxon>
        <taxon>Oikopleura</taxon>
    </lineage>
</organism>
<accession>E4WZ97</accession>
<dbReference type="OrthoDB" id="10425620at2759"/>
<gene>
    <name evidence="1" type="ORF">GSOID_T00013249001</name>
</gene>
<dbReference type="EMBL" id="FN653019">
    <property type="protein sequence ID" value="CBY22492.1"/>
    <property type="molecule type" value="Genomic_DNA"/>
</dbReference>